<proteinExistence type="predicted"/>
<name>A0A840V7I6_9BACT</name>
<protein>
    <submittedName>
        <fullName evidence="2">Uncharacterized protein</fullName>
    </submittedName>
</protein>
<accession>A0A840V7I6</accession>
<feature type="compositionally biased region" description="Basic and acidic residues" evidence="1">
    <location>
        <begin position="128"/>
        <end position="140"/>
    </location>
</feature>
<comment type="caution">
    <text evidence="2">The sequence shown here is derived from an EMBL/GenBank/DDBJ whole genome shotgun (WGS) entry which is preliminary data.</text>
</comment>
<dbReference type="Proteomes" id="UP000557717">
    <property type="component" value="Unassembled WGS sequence"/>
</dbReference>
<organism evidence="2 3">
    <name type="scientific">Haloferula luteola</name>
    <dbReference type="NCBI Taxonomy" id="595692"/>
    <lineage>
        <taxon>Bacteria</taxon>
        <taxon>Pseudomonadati</taxon>
        <taxon>Verrucomicrobiota</taxon>
        <taxon>Verrucomicrobiia</taxon>
        <taxon>Verrucomicrobiales</taxon>
        <taxon>Verrucomicrobiaceae</taxon>
        <taxon>Haloferula</taxon>
    </lineage>
</organism>
<evidence type="ECO:0000256" key="1">
    <source>
        <dbReference type="SAM" id="MobiDB-lite"/>
    </source>
</evidence>
<dbReference type="AlphaFoldDB" id="A0A840V7I6"/>
<sequence length="163" mass="18658">MERIWLNERGGETDFRGTAGLVSVDLKLDEKGCQISGKIDVEYAIRMNVNPSRDPQFHGKKNYWKGAAHEVELYRAFIQRLGKIIEDAEEWPDNFDSPEEATRKAEEQTETLQNLIREAIIKEASHGDFDEKLDGIDANKEFGTPPNGEAYDWETGQPTNWKN</sequence>
<reference evidence="2 3" key="1">
    <citation type="submission" date="2020-08" db="EMBL/GenBank/DDBJ databases">
        <title>Genomic Encyclopedia of Type Strains, Phase IV (KMG-IV): sequencing the most valuable type-strain genomes for metagenomic binning, comparative biology and taxonomic classification.</title>
        <authorList>
            <person name="Goeker M."/>
        </authorList>
    </citation>
    <scope>NUCLEOTIDE SEQUENCE [LARGE SCALE GENOMIC DNA]</scope>
    <source>
        <strain evidence="2 3">YC6886</strain>
    </source>
</reference>
<feature type="region of interest" description="Disordered" evidence="1">
    <location>
        <begin position="128"/>
        <end position="163"/>
    </location>
</feature>
<evidence type="ECO:0000313" key="3">
    <source>
        <dbReference type="Proteomes" id="UP000557717"/>
    </source>
</evidence>
<dbReference type="EMBL" id="JACHFD010000050">
    <property type="protein sequence ID" value="MBB5353942.1"/>
    <property type="molecule type" value="Genomic_DNA"/>
</dbReference>
<gene>
    <name evidence="2" type="ORF">HNR46_004212</name>
</gene>
<keyword evidence="3" id="KW-1185">Reference proteome</keyword>
<dbReference type="RefSeq" id="WP_184022457.1">
    <property type="nucleotide sequence ID" value="NZ_JACHFD010000050.1"/>
</dbReference>
<evidence type="ECO:0000313" key="2">
    <source>
        <dbReference type="EMBL" id="MBB5353942.1"/>
    </source>
</evidence>